<dbReference type="EMBL" id="NGAF01000032">
    <property type="protein sequence ID" value="OXR40434.1"/>
    <property type="molecule type" value="Genomic_DNA"/>
</dbReference>
<proteinExistence type="predicted"/>
<name>A0A231GUY5_9NOCA</name>
<dbReference type="RefSeq" id="WP_039778553.1">
    <property type="nucleotide sequence ID" value="NZ_JAAXOR010000001.1"/>
</dbReference>
<gene>
    <name evidence="2" type="ORF">B7C42_07492</name>
</gene>
<dbReference type="CDD" id="cd03441">
    <property type="entry name" value="R_hydratase_like"/>
    <property type="match status" value="1"/>
</dbReference>
<dbReference type="Gene3D" id="3.10.129.10">
    <property type="entry name" value="Hotdog Thioesterase"/>
    <property type="match status" value="2"/>
</dbReference>
<protein>
    <recommendedName>
        <fullName evidence="1">FAS1-like dehydratase domain-containing protein</fullName>
    </recommendedName>
</protein>
<dbReference type="InterPro" id="IPR029069">
    <property type="entry name" value="HotDog_dom_sf"/>
</dbReference>
<dbReference type="AlphaFoldDB" id="A0A231GUY5"/>
<evidence type="ECO:0000259" key="1">
    <source>
        <dbReference type="Pfam" id="PF13452"/>
    </source>
</evidence>
<dbReference type="InterPro" id="IPR039569">
    <property type="entry name" value="FAS1-like_DH_region"/>
</dbReference>
<reference evidence="2 3" key="1">
    <citation type="submission" date="2017-07" db="EMBL/GenBank/DDBJ databases">
        <title>First draft Genome Sequence of Nocardia cerradoensis isolated from human infection.</title>
        <authorList>
            <person name="Carrasco G."/>
        </authorList>
    </citation>
    <scope>NUCLEOTIDE SEQUENCE [LARGE SCALE GENOMIC DNA]</scope>
    <source>
        <strain evidence="2 3">CNM20130759</strain>
    </source>
</reference>
<evidence type="ECO:0000313" key="2">
    <source>
        <dbReference type="EMBL" id="OXR40434.1"/>
    </source>
</evidence>
<accession>A0A231GUY5</accession>
<comment type="caution">
    <text evidence="2">The sequence shown here is derived from an EMBL/GenBank/DDBJ whole genome shotgun (WGS) entry which is preliminary data.</text>
</comment>
<evidence type="ECO:0000313" key="3">
    <source>
        <dbReference type="Proteomes" id="UP000215506"/>
    </source>
</evidence>
<dbReference type="Proteomes" id="UP000215506">
    <property type="component" value="Unassembled WGS sequence"/>
</dbReference>
<sequence>MAKITTLDEFEAAYKAGLGKPIPPQRPWRTVSEEWLARYAEGAGDYNPLFKDPAYADAGPFHSLVAPPGFLFSIDFGANASIWGHIPASDVSMRDLTILYLGATVEWYRPVWLGDRVRSIQTPTDIRRTTMRQAGEALICTGTTEYWNSRGELIAKLTNNMLRFANPGTGVESAPVDVVKPRVAPDPLVWQRTRRGGEPRYWDTVSAGDAIPDLPKGTYTTTELYLFSHAALAAHRSQQVDEGTIDMGAGGRADPEYARAARAQAASFDYGPQRICWLTQAVTDWMGDDGTLVRMEARLRRPNLVGDTNTVRGTVLRTYRSGTDFLADVAVENVNHADVVTASGEATVKLPERGSVPADSLLFAPTADTPPGIYS</sequence>
<feature type="domain" description="FAS1-like dehydratase" evidence="1">
    <location>
        <begin position="30"/>
        <end position="156"/>
    </location>
</feature>
<keyword evidence="3" id="KW-1185">Reference proteome</keyword>
<organism evidence="2 3">
    <name type="scientific">Nocardia cerradoensis</name>
    <dbReference type="NCBI Taxonomy" id="85688"/>
    <lineage>
        <taxon>Bacteria</taxon>
        <taxon>Bacillati</taxon>
        <taxon>Actinomycetota</taxon>
        <taxon>Actinomycetes</taxon>
        <taxon>Mycobacteriales</taxon>
        <taxon>Nocardiaceae</taxon>
        <taxon>Nocardia</taxon>
    </lineage>
</organism>
<dbReference type="Pfam" id="PF13452">
    <property type="entry name" value="FAS1_DH_region"/>
    <property type="match status" value="1"/>
</dbReference>
<dbReference type="SUPFAM" id="SSF54637">
    <property type="entry name" value="Thioesterase/thiol ester dehydrase-isomerase"/>
    <property type="match status" value="2"/>
</dbReference>